<comment type="catalytic activity">
    <reaction evidence="1">
        <text>ATP + protein L-histidine = ADP + protein N-phospho-L-histidine.</text>
        <dbReference type="EC" id="2.7.13.3"/>
    </reaction>
</comment>
<keyword evidence="5" id="KW-1133">Transmembrane helix</keyword>
<dbReference type="Proteomes" id="UP000288227">
    <property type="component" value="Unassembled WGS sequence"/>
</dbReference>
<dbReference type="PROSITE" id="PS50109">
    <property type="entry name" value="HIS_KIN"/>
    <property type="match status" value="1"/>
</dbReference>
<dbReference type="Pfam" id="PF00512">
    <property type="entry name" value="HisKA"/>
    <property type="match status" value="1"/>
</dbReference>
<sequence length="1043" mass="118114">MRSKFFAFFFFFGTITLIAQRNESSVFFDHYTIPGVIKSTFVASLEQDEFGLIWFGTSSGLFRFNGEEFKHYPYRSDSGLSLEERQITSVHWDFVNNRLIIGTRMMGLLAFSYQNNTIVTLTTKEETIHDIAQTADGRIWVATANGLFELAGNELKGFADIARSLGALPLITKGDSLWVGLVGKVSLYVNGKKNKDIEIKSPKRIFPHTMRASALFLDKDQKLWVGTEKEGVMVFDIDSGELVREFLPDSRPFYSRINAIYQDKTDLIWMLTKAEGLAIFDPVNQTTKLLQQDIYQENTLGGNNCYAILEDKTGLVWVGTNGAVNFFDREQRKFIHYAHQPNNVNSLSDNMVRSVFEDEGLLWVGTDGGFINLIDREKNSIERIAIKGKDFPEHESIVPFAFAKLNSSTILVGTSAGLLTYNKHTKSFAYHQPSLPYLQGKRVRHLLIRDNLLYGIVVGLMFKFDLTTHAFKAYKLPTRNNVSVMHVDKQNRFWVGSNSAVSILNTKTDELTYYRLPKDTANFLILNIEEVNGKIWLSTMNYGIFEVTENEGKISIERNINNTSGLVDNTVYATVPDDFGNVWITTNRGLSRLDPGKRFTTYQVSEGVQAEEFNRMCNLKLSNGSIVVGGINGINIIDPLRAIKQTAPLNPVIYSLTLRKGNEVVELDKFTLMDSVIKLDSDETSFTVRFGVTDYRKPSRFIAEYKLEGFDEGWQKSNAVGKTNYSQLSPGRYTFKVRITNPAGEQRIRSLIIFIKPPFWMTWWFRLILSFIVLSVAVMSFKIRGEREKKDKEKLEELLRIRTREIEQSREQLANLNEKKDLIFSILSHDLRSPLTTLKGFLGLLIDNGENFSREEIKKHAELIRASVANSLDLIDNTLFWSLSQMGGIQCTPGKISVNDLVKKVCDLNQLALTRKSIILRTQIEDNLFVTADENMLYVILRNLVSNAIKFTPDGKKIVLSAYRQSTEVSIVVKDEGVGMNKEYINKLLTEAHPTIKKGTSNEKGTGLGLVLCQQFVALQQGTLKIESEEGIGSIFTITFPAV</sequence>
<dbReference type="OrthoDB" id="9809670at2"/>
<feature type="transmembrane region" description="Helical" evidence="5">
    <location>
        <begin position="763"/>
        <end position="783"/>
    </location>
</feature>
<evidence type="ECO:0000313" key="8">
    <source>
        <dbReference type="Proteomes" id="UP000288227"/>
    </source>
</evidence>
<dbReference type="SMART" id="SM00388">
    <property type="entry name" value="HisKA"/>
    <property type="match status" value="1"/>
</dbReference>
<keyword evidence="3" id="KW-0597">Phosphoprotein</keyword>
<evidence type="ECO:0000313" key="7">
    <source>
        <dbReference type="EMBL" id="GCC52211.1"/>
    </source>
</evidence>
<evidence type="ECO:0000256" key="5">
    <source>
        <dbReference type="SAM" id="Phobius"/>
    </source>
</evidence>
<dbReference type="SUPFAM" id="SSF50998">
    <property type="entry name" value="Quinoprotein alcohol dehydrogenase-like"/>
    <property type="match status" value="1"/>
</dbReference>
<feature type="coiled-coil region" evidence="4">
    <location>
        <begin position="792"/>
        <end position="819"/>
    </location>
</feature>
<dbReference type="SMART" id="SM00387">
    <property type="entry name" value="HATPase_c"/>
    <property type="match status" value="1"/>
</dbReference>
<keyword evidence="5" id="KW-0812">Transmembrane</keyword>
<dbReference type="Gene3D" id="1.10.287.130">
    <property type="match status" value="1"/>
</dbReference>
<dbReference type="InterPro" id="IPR036890">
    <property type="entry name" value="HATPase_C_sf"/>
</dbReference>
<dbReference type="PRINTS" id="PR00344">
    <property type="entry name" value="BCTRLSENSOR"/>
</dbReference>
<proteinExistence type="predicted"/>
<dbReference type="SUPFAM" id="SSF63829">
    <property type="entry name" value="Calcium-dependent phosphotriesterase"/>
    <property type="match status" value="1"/>
</dbReference>
<dbReference type="InterPro" id="IPR003661">
    <property type="entry name" value="HisK_dim/P_dom"/>
</dbReference>
<name>A0A401UBE9_9BACT</name>
<dbReference type="SUPFAM" id="SSF55874">
    <property type="entry name" value="ATPase domain of HSP90 chaperone/DNA topoisomerase II/histidine kinase"/>
    <property type="match status" value="1"/>
</dbReference>
<dbReference type="Pfam" id="PF02518">
    <property type="entry name" value="HATPase_c"/>
    <property type="match status" value="1"/>
</dbReference>
<evidence type="ECO:0000256" key="1">
    <source>
        <dbReference type="ARBA" id="ARBA00000085"/>
    </source>
</evidence>
<dbReference type="EC" id="2.7.13.3" evidence="2"/>
<dbReference type="SUPFAM" id="SSF47384">
    <property type="entry name" value="Homodimeric domain of signal transducing histidine kinase"/>
    <property type="match status" value="1"/>
</dbReference>
<protein>
    <recommendedName>
        <fullName evidence="2">histidine kinase</fullName>
        <ecNumber evidence="2">2.7.13.3</ecNumber>
    </recommendedName>
</protein>
<dbReference type="PANTHER" id="PTHR43547:SF2">
    <property type="entry name" value="HYBRID SIGNAL TRANSDUCTION HISTIDINE KINASE C"/>
    <property type="match status" value="1"/>
</dbReference>
<dbReference type="CDD" id="cd00082">
    <property type="entry name" value="HisKA"/>
    <property type="match status" value="1"/>
</dbReference>
<evidence type="ECO:0000259" key="6">
    <source>
        <dbReference type="PROSITE" id="PS50109"/>
    </source>
</evidence>
<dbReference type="InterPro" id="IPR013783">
    <property type="entry name" value="Ig-like_fold"/>
</dbReference>
<evidence type="ECO:0000256" key="4">
    <source>
        <dbReference type="SAM" id="Coils"/>
    </source>
</evidence>
<feature type="domain" description="Histidine kinase" evidence="6">
    <location>
        <begin position="826"/>
        <end position="1043"/>
    </location>
</feature>
<dbReference type="Pfam" id="PF07495">
    <property type="entry name" value="Y_Y_Y"/>
    <property type="match status" value="1"/>
</dbReference>
<dbReference type="Gene3D" id="2.60.40.10">
    <property type="entry name" value="Immunoglobulins"/>
    <property type="match status" value="1"/>
</dbReference>
<dbReference type="InterPro" id="IPR015943">
    <property type="entry name" value="WD40/YVTN_repeat-like_dom_sf"/>
</dbReference>
<evidence type="ECO:0000256" key="2">
    <source>
        <dbReference type="ARBA" id="ARBA00012438"/>
    </source>
</evidence>
<dbReference type="InterPro" id="IPR011110">
    <property type="entry name" value="Reg_prop"/>
</dbReference>
<dbReference type="EMBL" id="BHXQ01000004">
    <property type="protein sequence ID" value="GCC52211.1"/>
    <property type="molecule type" value="Genomic_DNA"/>
</dbReference>
<keyword evidence="7" id="KW-0418">Kinase</keyword>
<keyword evidence="8" id="KW-1185">Reference proteome</keyword>
<dbReference type="InterPro" id="IPR004358">
    <property type="entry name" value="Sig_transdc_His_kin-like_C"/>
</dbReference>
<keyword evidence="7" id="KW-0808">Transferase</keyword>
<dbReference type="InterPro" id="IPR011123">
    <property type="entry name" value="Y_Y_Y"/>
</dbReference>
<evidence type="ECO:0000256" key="3">
    <source>
        <dbReference type="ARBA" id="ARBA00022553"/>
    </source>
</evidence>
<keyword evidence="5" id="KW-0472">Membrane</keyword>
<dbReference type="InterPro" id="IPR011047">
    <property type="entry name" value="Quinoprotein_ADH-like_sf"/>
</dbReference>
<dbReference type="InterPro" id="IPR036097">
    <property type="entry name" value="HisK_dim/P_sf"/>
</dbReference>
<comment type="caution">
    <text evidence="7">The sequence shown here is derived from an EMBL/GenBank/DDBJ whole genome shotgun (WGS) entry which is preliminary data.</text>
</comment>
<dbReference type="Gene3D" id="3.30.565.10">
    <property type="entry name" value="Histidine kinase-like ATPase, C-terminal domain"/>
    <property type="match status" value="1"/>
</dbReference>
<reference evidence="7 8" key="1">
    <citation type="submission" date="2018-11" db="EMBL/GenBank/DDBJ databases">
        <title>Chryseotalea sanarue gen. nov., sp., nov., a member of the family Cytophagaceae, isolated from a brackish lake in Hamamatsu Japan.</title>
        <authorList>
            <person name="Maejima Y."/>
            <person name="Iino T."/>
            <person name="Muraguchi Y."/>
            <person name="Fukuda K."/>
            <person name="Ohkuma M."/>
            <person name="Moriuchi R."/>
            <person name="Dohra H."/>
            <person name="Kimbara K."/>
            <person name="Shintani M."/>
        </authorList>
    </citation>
    <scope>NUCLEOTIDE SEQUENCE [LARGE SCALE GENOMIC DNA]</scope>
    <source>
        <strain evidence="7 8">Ys</strain>
    </source>
</reference>
<dbReference type="InterPro" id="IPR003594">
    <property type="entry name" value="HATPase_dom"/>
</dbReference>
<dbReference type="PANTHER" id="PTHR43547">
    <property type="entry name" value="TWO-COMPONENT HISTIDINE KINASE"/>
    <property type="match status" value="1"/>
</dbReference>
<keyword evidence="4" id="KW-0175">Coiled coil</keyword>
<organism evidence="7 8">
    <name type="scientific">Chryseotalea sanaruensis</name>
    <dbReference type="NCBI Taxonomy" id="2482724"/>
    <lineage>
        <taxon>Bacteria</taxon>
        <taxon>Pseudomonadati</taxon>
        <taxon>Bacteroidota</taxon>
        <taxon>Cytophagia</taxon>
        <taxon>Cytophagales</taxon>
        <taxon>Chryseotaleaceae</taxon>
        <taxon>Chryseotalea</taxon>
    </lineage>
</organism>
<dbReference type="Gene3D" id="2.130.10.10">
    <property type="entry name" value="YVTN repeat-like/Quinoprotein amine dehydrogenase"/>
    <property type="match status" value="3"/>
</dbReference>
<gene>
    <name evidence="7" type="ORF">SanaruYs_24470</name>
</gene>
<dbReference type="Pfam" id="PF07494">
    <property type="entry name" value="Reg_prop"/>
    <property type="match status" value="2"/>
</dbReference>
<accession>A0A401UBE9</accession>
<dbReference type="AlphaFoldDB" id="A0A401UBE9"/>
<dbReference type="InterPro" id="IPR005467">
    <property type="entry name" value="His_kinase_dom"/>
</dbReference>
<dbReference type="RefSeq" id="WP_127122856.1">
    <property type="nucleotide sequence ID" value="NZ_BHXQ01000004.1"/>
</dbReference>
<dbReference type="GO" id="GO:0000155">
    <property type="term" value="F:phosphorelay sensor kinase activity"/>
    <property type="evidence" value="ECO:0007669"/>
    <property type="project" value="InterPro"/>
</dbReference>